<name>A0ABX0QK77_9BACT</name>
<dbReference type="CDD" id="cd06661">
    <property type="entry name" value="GGCT_like"/>
    <property type="match status" value="1"/>
</dbReference>
<comment type="caution">
    <text evidence="1">The sequence shown here is derived from an EMBL/GenBank/DDBJ whole genome shotgun (WGS) entry which is preliminary data.</text>
</comment>
<dbReference type="Gene3D" id="3.10.490.10">
    <property type="entry name" value="Gamma-glutamyl cyclotransferase-like"/>
    <property type="match status" value="1"/>
</dbReference>
<proteinExistence type="predicted"/>
<dbReference type="EMBL" id="WAEL01000009">
    <property type="protein sequence ID" value="NID12865.1"/>
    <property type="molecule type" value="Genomic_DNA"/>
</dbReference>
<gene>
    <name evidence="1" type="ORF">F7231_22025</name>
</gene>
<protein>
    <submittedName>
        <fullName evidence="1">Gamma-glutamylcyclotransferase</fullName>
    </submittedName>
</protein>
<dbReference type="SUPFAM" id="SSF110857">
    <property type="entry name" value="Gamma-glutamyl cyclotransferase-like"/>
    <property type="match status" value="1"/>
</dbReference>
<reference evidence="2" key="1">
    <citation type="submission" date="2019-09" db="EMBL/GenBank/DDBJ databases">
        <authorList>
            <person name="Jung D.-H."/>
        </authorList>
    </citation>
    <scope>NUCLEOTIDE SEQUENCE [LARGE SCALE GENOMIC DNA]</scope>
    <source>
        <strain evidence="2">JA-25</strain>
    </source>
</reference>
<accession>A0ABX0QK77</accession>
<evidence type="ECO:0000313" key="2">
    <source>
        <dbReference type="Proteomes" id="UP000606008"/>
    </source>
</evidence>
<reference evidence="2" key="2">
    <citation type="submission" date="2023-07" db="EMBL/GenBank/DDBJ databases">
        <authorList>
            <person name="Jung D.-H."/>
        </authorList>
    </citation>
    <scope>NUCLEOTIDE SEQUENCE [LARGE SCALE GENOMIC DNA]</scope>
    <source>
        <strain evidence="2">JA-25</strain>
    </source>
</reference>
<dbReference type="InterPro" id="IPR036568">
    <property type="entry name" value="GGCT-like_sf"/>
</dbReference>
<evidence type="ECO:0000313" key="1">
    <source>
        <dbReference type="EMBL" id="NID12865.1"/>
    </source>
</evidence>
<organism evidence="1 2">
    <name type="scientific">Fibrivirga algicola</name>
    <dbReference type="NCBI Taxonomy" id="2950420"/>
    <lineage>
        <taxon>Bacteria</taxon>
        <taxon>Pseudomonadati</taxon>
        <taxon>Bacteroidota</taxon>
        <taxon>Cytophagia</taxon>
        <taxon>Cytophagales</taxon>
        <taxon>Spirosomataceae</taxon>
        <taxon>Fibrivirga</taxon>
    </lineage>
</organism>
<keyword evidence="2" id="KW-1185">Reference proteome</keyword>
<dbReference type="Proteomes" id="UP000606008">
    <property type="component" value="Unassembled WGS sequence"/>
</dbReference>
<sequence>MNHTETIATLNLRPDIAHINVSDLDTLSLSNAEKEVFRAYLPEQTLIIYGTLAPGKPNHSKIAHIIGTWESATVMGRLEKKGWGATLGFNGFNPASPGEPSITIPAQVLRSPMLPQNWTVLDEFEGPGYKRILSAYTLADGGIGIGYIYAINE</sequence>
<dbReference type="RefSeq" id="WP_166693565.1">
    <property type="nucleotide sequence ID" value="NZ_WAEL01000009.1"/>
</dbReference>
<dbReference type="InterPro" id="IPR013024">
    <property type="entry name" value="GGCT-like"/>
</dbReference>